<reference evidence="3" key="1">
    <citation type="submission" date="2018-05" db="EMBL/GenBank/DDBJ databases">
        <authorList>
            <person name="Lanie J.A."/>
            <person name="Ng W.-L."/>
            <person name="Kazmierczak K.M."/>
            <person name="Andrzejewski T.M."/>
            <person name="Davidsen T.M."/>
            <person name="Wayne K.J."/>
            <person name="Tettelin H."/>
            <person name="Glass J.I."/>
            <person name="Rusch D."/>
            <person name="Podicherti R."/>
            <person name="Tsui H.-C.T."/>
            <person name="Winkler M.E."/>
        </authorList>
    </citation>
    <scope>NUCLEOTIDE SEQUENCE</scope>
</reference>
<evidence type="ECO:0000256" key="1">
    <source>
        <dbReference type="SAM" id="MobiDB-lite"/>
    </source>
</evidence>
<feature type="transmembrane region" description="Helical" evidence="2">
    <location>
        <begin position="54"/>
        <end position="76"/>
    </location>
</feature>
<evidence type="ECO:0000313" key="3">
    <source>
        <dbReference type="EMBL" id="SVD51093.1"/>
    </source>
</evidence>
<feature type="non-terminal residue" evidence="3">
    <location>
        <position position="80"/>
    </location>
</feature>
<dbReference type="AlphaFoldDB" id="A0A382VX65"/>
<proteinExistence type="predicted"/>
<evidence type="ECO:0000256" key="2">
    <source>
        <dbReference type="SAM" id="Phobius"/>
    </source>
</evidence>
<feature type="region of interest" description="Disordered" evidence="1">
    <location>
        <begin position="1"/>
        <end position="20"/>
    </location>
</feature>
<keyword evidence="2" id="KW-0472">Membrane</keyword>
<keyword evidence="2" id="KW-0812">Transmembrane</keyword>
<organism evidence="3">
    <name type="scientific">marine metagenome</name>
    <dbReference type="NCBI Taxonomy" id="408172"/>
    <lineage>
        <taxon>unclassified sequences</taxon>
        <taxon>metagenomes</taxon>
        <taxon>ecological metagenomes</taxon>
    </lineage>
</organism>
<name>A0A382VX65_9ZZZZ</name>
<protein>
    <submittedName>
        <fullName evidence="3">Uncharacterized protein</fullName>
    </submittedName>
</protein>
<sequence>MPPPLPFKDPKPKPASSALVTTKKDWETRINREKAEEEARIAAKEKAEENARDLRFGTAVVCFWVALIAILFLPLAPIES</sequence>
<dbReference type="EMBL" id="UINC01155317">
    <property type="protein sequence ID" value="SVD51093.1"/>
    <property type="molecule type" value="Genomic_DNA"/>
</dbReference>
<gene>
    <name evidence="3" type="ORF">METZ01_LOCUS403947</name>
</gene>
<accession>A0A382VX65</accession>
<keyword evidence="2" id="KW-1133">Transmembrane helix</keyword>